<dbReference type="AlphaFoldDB" id="A0A392N597"/>
<feature type="domain" description="GAG-pre-integrase" evidence="1">
    <location>
        <begin position="94"/>
        <end position="161"/>
    </location>
</feature>
<evidence type="ECO:0000313" key="3">
    <source>
        <dbReference type="Proteomes" id="UP000265520"/>
    </source>
</evidence>
<dbReference type="Pfam" id="PF13976">
    <property type="entry name" value="gag_pre-integrs"/>
    <property type="match status" value="1"/>
</dbReference>
<proteinExistence type="predicted"/>
<sequence length="190" mass="20875">MRPAANVAAYQSPTPAHNNNWIMDTGASHHITQDLQQPTLAQPYPGSDQVLVGDGTVSQLCKTNHCSVEFFPDYFVVKDLKSGQALLRGPLKQDLYHLPLQPPSSIHSPHAFSSSLQSASIWHHILGHPAPKIIKHLSASFQIPIKSPTSFECSSCQCAKSHKLPFSDHNLKSTRPLELIYSDVWGPAPI</sequence>
<reference evidence="2 3" key="1">
    <citation type="journal article" date="2018" name="Front. Plant Sci.">
        <title>Red Clover (Trifolium pratense) and Zigzag Clover (T. medium) - A Picture of Genomic Similarities and Differences.</title>
        <authorList>
            <person name="Dluhosova J."/>
            <person name="Istvanek J."/>
            <person name="Nedelnik J."/>
            <person name="Repkova J."/>
        </authorList>
    </citation>
    <scope>NUCLEOTIDE SEQUENCE [LARGE SCALE GENOMIC DNA]</scope>
    <source>
        <strain evidence="3">cv. 10/8</strain>
        <tissue evidence="2">Leaf</tissue>
    </source>
</reference>
<dbReference type="EMBL" id="LXQA010028643">
    <property type="protein sequence ID" value="MCH94980.1"/>
    <property type="molecule type" value="Genomic_DNA"/>
</dbReference>
<accession>A0A392N597</accession>
<evidence type="ECO:0000259" key="1">
    <source>
        <dbReference type="Pfam" id="PF13976"/>
    </source>
</evidence>
<evidence type="ECO:0000313" key="2">
    <source>
        <dbReference type="EMBL" id="MCH94980.1"/>
    </source>
</evidence>
<organism evidence="2 3">
    <name type="scientific">Trifolium medium</name>
    <dbReference type="NCBI Taxonomy" id="97028"/>
    <lineage>
        <taxon>Eukaryota</taxon>
        <taxon>Viridiplantae</taxon>
        <taxon>Streptophyta</taxon>
        <taxon>Embryophyta</taxon>
        <taxon>Tracheophyta</taxon>
        <taxon>Spermatophyta</taxon>
        <taxon>Magnoliopsida</taxon>
        <taxon>eudicotyledons</taxon>
        <taxon>Gunneridae</taxon>
        <taxon>Pentapetalae</taxon>
        <taxon>rosids</taxon>
        <taxon>fabids</taxon>
        <taxon>Fabales</taxon>
        <taxon>Fabaceae</taxon>
        <taxon>Papilionoideae</taxon>
        <taxon>50 kb inversion clade</taxon>
        <taxon>NPAAA clade</taxon>
        <taxon>Hologalegina</taxon>
        <taxon>IRL clade</taxon>
        <taxon>Trifolieae</taxon>
        <taxon>Trifolium</taxon>
    </lineage>
</organism>
<protein>
    <submittedName>
        <fullName evidence="2">Retrotransposon-like protein</fullName>
    </submittedName>
</protein>
<feature type="non-terminal residue" evidence="2">
    <location>
        <position position="190"/>
    </location>
</feature>
<dbReference type="Proteomes" id="UP000265520">
    <property type="component" value="Unassembled WGS sequence"/>
</dbReference>
<name>A0A392N597_9FABA</name>
<keyword evidence="3" id="KW-1185">Reference proteome</keyword>
<comment type="caution">
    <text evidence="2">The sequence shown here is derived from an EMBL/GenBank/DDBJ whole genome shotgun (WGS) entry which is preliminary data.</text>
</comment>
<dbReference type="InterPro" id="IPR025724">
    <property type="entry name" value="GAG-pre-integrase_dom"/>
</dbReference>
<gene>
    <name evidence="2" type="ORF">A2U01_0015952</name>
</gene>